<dbReference type="RefSeq" id="XP_043176482.1">
    <property type="nucleotide sequence ID" value="XM_043324063.1"/>
</dbReference>
<feature type="compositionally biased region" description="Polar residues" evidence="6">
    <location>
        <begin position="241"/>
        <end position="253"/>
    </location>
</feature>
<dbReference type="Pfam" id="PF01412">
    <property type="entry name" value="ArfGap"/>
    <property type="match status" value="1"/>
</dbReference>
<feature type="region of interest" description="Disordered" evidence="6">
    <location>
        <begin position="299"/>
        <end position="338"/>
    </location>
</feature>
<keyword evidence="3 5" id="KW-0863">Zinc-finger</keyword>
<dbReference type="EMBL" id="CP059658">
    <property type="protein sequence ID" value="QRW16245.1"/>
    <property type="molecule type" value="Genomic_DNA"/>
</dbReference>
<evidence type="ECO:0000256" key="1">
    <source>
        <dbReference type="ARBA" id="ARBA00022468"/>
    </source>
</evidence>
<feature type="region of interest" description="Disordered" evidence="6">
    <location>
        <begin position="420"/>
        <end position="523"/>
    </location>
</feature>
<accession>A0A8H8NPJ1</accession>
<evidence type="ECO:0000256" key="5">
    <source>
        <dbReference type="PROSITE-ProRule" id="PRU00288"/>
    </source>
</evidence>
<evidence type="ECO:0000259" key="7">
    <source>
        <dbReference type="PROSITE" id="PS50115"/>
    </source>
</evidence>
<reference evidence="8" key="1">
    <citation type="submission" date="2020-05" db="EMBL/GenBank/DDBJ databases">
        <title>Evolutionary and genomic comparisons of hybrid uninucleate and nonhybrid Rhizoctonia fungi.</title>
        <authorList>
            <person name="Li C."/>
            <person name="Chen X."/>
        </authorList>
    </citation>
    <scope>NUCLEOTIDE SEQUENCE</scope>
    <source>
        <strain evidence="8">AG-1 IA</strain>
    </source>
</reference>
<dbReference type="GO" id="GO:0005096">
    <property type="term" value="F:GTPase activator activity"/>
    <property type="evidence" value="ECO:0007669"/>
    <property type="project" value="UniProtKB-KW"/>
</dbReference>
<dbReference type="Gene3D" id="1.10.220.150">
    <property type="entry name" value="Arf GTPase activating protein"/>
    <property type="match status" value="1"/>
</dbReference>
<dbReference type="InterPro" id="IPR001164">
    <property type="entry name" value="ArfGAP_dom"/>
</dbReference>
<keyword evidence="1" id="KW-0343">GTPase activation</keyword>
<organism evidence="8 9">
    <name type="scientific">Rhizoctonia solani</name>
    <dbReference type="NCBI Taxonomy" id="456999"/>
    <lineage>
        <taxon>Eukaryota</taxon>
        <taxon>Fungi</taxon>
        <taxon>Dikarya</taxon>
        <taxon>Basidiomycota</taxon>
        <taxon>Agaricomycotina</taxon>
        <taxon>Agaricomycetes</taxon>
        <taxon>Cantharellales</taxon>
        <taxon>Ceratobasidiaceae</taxon>
        <taxon>Rhizoctonia</taxon>
    </lineage>
</organism>
<dbReference type="GO" id="GO:0000139">
    <property type="term" value="C:Golgi membrane"/>
    <property type="evidence" value="ECO:0007669"/>
    <property type="project" value="TreeGrafter"/>
</dbReference>
<feature type="compositionally biased region" description="Polar residues" evidence="6">
    <location>
        <begin position="458"/>
        <end position="475"/>
    </location>
</feature>
<feature type="region of interest" description="Disordered" evidence="6">
    <location>
        <begin position="233"/>
        <end position="286"/>
    </location>
</feature>
<dbReference type="InterPro" id="IPR037278">
    <property type="entry name" value="ARFGAP/RecO"/>
</dbReference>
<dbReference type="PRINTS" id="PR00405">
    <property type="entry name" value="REVINTRACTNG"/>
</dbReference>
<dbReference type="AlphaFoldDB" id="A0A8H8NPJ1"/>
<name>A0A8H8NPJ1_9AGAM</name>
<keyword evidence="2" id="KW-0479">Metal-binding</keyword>
<keyword evidence="4" id="KW-0862">Zinc</keyword>
<dbReference type="PANTHER" id="PTHR46395:SF1">
    <property type="entry name" value="ADP-RIBOSYLATION FACTOR GTPASE-ACTIVATING PROTEIN 1"/>
    <property type="match status" value="1"/>
</dbReference>
<feature type="compositionally biased region" description="Basic and acidic residues" evidence="6">
    <location>
        <begin position="514"/>
        <end position="523"/>
    </location>
</feature>
<evidence type="ECO:0000313" key="9">
    <source>
        <dbReference type="Proteomes" id="UP000650533"/>
    </source>
</evidence>
<dbReference type="SUPFAM" id="SSF57863">
    <property type="entry name" value="ArfGap/RecO-like zinc finger"/>
    <property type="match status" value="1"/>
</dbReference>
<sequence>MYQSTYRLAPVPCNPPPGNTAWKNKLDRCSQIIIGIGAGSTHVHTTHWLKDPISGHSCHPHGTQGPDLPHSAGRLIPHSNTYIHPIPLPARMADTAYAKKELLELIKTGENKFCVDCGAPNPQWASLGVASFICLSCAGVHRGFGVHISYVHFFVPVPLRSLGFVRSCTMDTWSADQLNRMHIGGNGPFKTFLAEYEPKEAGGYREGMPLHDKYHCWATTQYREMLSAKLAGQPWTPSLPPDSTSAMNSSGTLRKSRAGTRGGLSVGTSRDASASPAASGAPTPVDRKVANEAYFASLGETNASRPDDLPPSQGGRYVGFGSTPSPQPGSSNPNFGLSSAAAPSLADLQTDPAAALSKGWGFLSTLVTSAARVANESVVQPGLERARDPALRAVVEQYAARASELGRGANDWGRRELGCMVESKGGPGGPGGQGEYGRVAEGSNEDSWNSWHDDDGRSNQVSTGTNAQPGTTNKASEWDEWDDKGWATTGVAEANDIKPSVSTKSDTSKTQTPAKKDDEWEDW</sequence>
<dbReference type="SMART" id="SM00105">
    <property type="entry name" value="ArfGap"/>
    <property type="match status" value="1"/>
</dbReference>
<evidence type="ECO:0000256" key="3">
    <source>
        <dbReference type="ARBA" id="ARBA00022771"/>
    </source>
</evidence>
<feature type="compositionally biased region" description="Low complexity" evidence="6">
    <location>
        <begin position="272"/>
        <end position="284"/>
    </location>
</feature>
<dbReference type="GO" id="GO:0008270">
    <property type="term" value="F:zinc ion binding"/>
    <property type="evidence" value="ECO:0007669"/>
    <property type="project" value="UniProtKB-KW"/>
</dbReference>
<dbReference type="GO" id="GO:0030100">
    <property type="term" value="P:regulation of endocytosis"/>
    <property type="evidence" value="ECO:0007669"/>
    <property type="project" value="TreeGrafter"/>
</dbReference>
<dbReference type="Proteomes" id="UP000650533">
    <property type="component" value="Chromosome 1"/>
</dbReference>
<dbReference type="KEGG" id="rsx:RhiXN_04246"/>
<dbReference type="PANTHER" id="PTHR46395">
    <property type="entry name" value="ADP-RIBOSYLATION FACTOR GTPASE-ACTIVATING PROTEIN 1"/>
    <property type="match status" value="1"/>
</dbReference>
<dbReference type="GO" id="GO:0032012">
    <property type="term" value="P:regulation of ARF protein signal transduction"/>
    <property type="evidence" value="ECO:0007669"/>
    <property type="project" value="TreeGrafter"/>
</dbReference>
<dbReference type="PROSITE" id="PS50115">
    <property type="entry name" value="ARFGAP"/>
    <property type="match status" value="1"/>
</dbReference>
<proteinExistence type="predicted"/>
<feature type="compositionally biased region" description="Polar residues" evidence="6">
    <location>
        <begin position="322"/>
        <end position="336"/>
    </location>
</feature>
<dbReference type="GeneID" id="67026526"/>
<evidence type="ECO:0000256" key="2">
    <source>
        <dbReference type="ARBA" id="ARBA00022723"/>
    </source>
</evidence>
<evidence type="ECO:0000256" key="6">
    <source>
        <dbReference type="SAM" id="MobiDB-lite"/>
    </source>
</evidence>
<protein>
    <submittedName>
        <fullName evidence="8">GTPase activating protein for Arf protein</fullName>
    </submittedName>
</protein>
<evidence type="ECO:0000256" key="4">
    <source>
        <dbReference type="ARBA" id="ARBA00022833"/>
    </source>
</evidence>
<feature type="compositionally biased region" description="Gly residues" evidence="6">
    <location>
        <begin position="425"/>
        <end position="435"/>
    </location>
</feature>
<feature type="domain" description="Arf-GAP" evidence="7">
    <location>
        <begin position="100"/>
        <end position="224"/>
    </location>
</feature>
<dbReference type="InterPro" id="IPR038508">
    <property type="entry name" value="ArfGAP_dom_sf"/>
</dbReference>
<dbReference type="CDD" id="cd08830">
    <property type="entry name" value="ArfGap_ArfGap1"/>
    <property type="match status" value="1"/>
</dbReference>
<feature type="compositionally biased region" description="Polar residues" evidence="6">
    <location>
        <begin position="500"/>
        <end position="513"/>
    </location>
</feature>
<evidence type="ECO:0000313" key="8">
    <source>
        <dbReference type="EMBL" id="QRW16245.1"/>
    </source>
</evidence>
<gene>
    <name evidence="8" type="ORF">RhiXN_04246</name>
</gene>